<keyword evidence="2" id="KW-1185">Reference proteome</keyword>
<comment type="caution">
    <text evidence="1">The sequence shown here is derived from an EMBL/GenBank/DDBJ whole genome shotgun (WGS) entry which is preliminary data.</text>
</comment>
<sequence>MRDAIWGLFLSSSEDLFNDELHTLPSDAQADRLSTIILQAAHLLIPISKPHARLYKDRWFYCPGSRKSTAVLMPLTNSSVATLPLPPAPISKALLAMHRQSRPASATRLSPAGARVSLRTHPSDVCGDAFGPYSTPLVLPPLPTHPAPAEEAERLVELFAARTSPPILQPLFLLRPSMYNNFLLVPALPPFTLHALKNQNLTPPSPRMS</sequence>
<proteinExistence type="predicted"/>
<accession>A0A8J4YB27</accession>
<protein>
    <submittedName>
        <fullName evidence="1">Uncharacterized protein</fullName>
    </submittedName>
</protein>
<reference evidence="1" key="1">
    <citation type="submission" date="2020-07" db="EMBL/GenBank/DDBJ databases">
        <title>The High-quality genome of the commercially important snow crab, Chionoecetes opilio.</title>
        <authorList>
            <person name="Jeong J.-H."/>
            <person name="Ryu S."/>
        </authorList>
    </citation>
    <scope>NUCLEOTIDE SEQUENCE</scope>
    <source>
        <strain evidence="1">MADBK_172401_WGS</strain>
        <tissue evidence="1">Digestive gland</tissue>
    </source>
</reference>
<dbReference type="EMBL" id="JACEEZ010006494">
    <property type="protein sequence ID" value="KAG0724735.1"/>
    <property type="molecule type" value="Genomic_DNA"/>
</dbReference>
<evidence type="ECO:0000313" key="1">
    <source>
        <dbReference type="EMBL" id="KAG0724735.1"/>
    </source>
</evidence>
<name>A0A8J4YB27_CHIOP</name>
<gene>
    <name evidence="1" type="ORF">GWK47_040007</name>
</gene>
<dbReference type="AlphaFoldDB" id="A0A8J4YB27"/>
<evidence type="ECO:0000313" key="2">
    <source>
        <dbReference type="Proteomes" id="UP000770661"/>
    </source>
</evidence>
<organism evidence="1 2">
    <name type="scientific">Chionoecetes opilio</name>
    <name type="common">Atlantic snow crab</name>
    <name type="synonym">Cancer opilio</name>
    <dbReference type="NCBI Taxonomy" id="41210"/>
    <lineage>
        <taxon>Eukaryota</taxon>
        <taxon>Metazoa</taxon>
        <taxon>Ecdysozoa</taxon>
        <taxon>Arthropoda</taxon>
        <taxon>Crustacea</taxon>
        <taxon>Multicrustacea</taxon>
        <taxon>Malacostraca</taxon>
        <taxon>Eumalacostraca</taxon>
        <taxon>Eucarida</taxon>
        <taxon>Decapoda</taxon>
        <taxon>Pleocyemata</taxon>
        <taxon>Brachyura</taxon>
        <taxon>Eubrachyura</taxon>
        <taxon>Majoidea</taxon>
        <taxon>Majidae</taxon>
        <taxon>Chionoecetes</taxon>
    </lineage>
</organism>
<dbReference type="Proteomes" id="UP000770661">
    <property type="component" value="Unassembled WGS sequence"/>
</dbReference>